<dbReference type="EMBL" id="CDGJ01000089">
    <property type="protein sequence ID" value="CEJ08668.1"/>
    <property type="molecule type" value="Genomic_DNA"/>
</dbReference>
<dbReference type="EMBL" id="LR746496">
    <property type="protein sequence ID" value="CAA7601857.1"/>
    <property type="molecule type" value="Genomic_DNA"/>
</dbReference>
<dbReference type="Pfam" id="PF13263">
    <property type="entry name" value="PHP_C"/>
    <property type="match status" value="1"/>
</dbReference>
<dbReference type="InterPro" id="IPR003141">
    <property type="entry name" value="Pol/His_phosphatase_N"/>
</dbReference>
<dbReference type="PANTHER" id="PTHR36928:SF1">
    <property type="entry name" value="PHOSPHATASE YCDX-RELATED"/>
    <property type="match status" value="1"/>
</dbReference>
<dbReference type="KEGG" id="aacx:DEACI_2527"/>
<dbReference type="InterPro" id="IPR016195">
    <property type="entry name" value="Pol/histidinol_Pase-like"/>
</dbReference>
<dbReference type="CDD" id="cd07437">
    <property type="entry name" value="PHP_HisPPase_Ycdx_like"/>
    <property type="match status" value="1"/>
</dbReference>
<dbReference type="Proteomes" id="UP000836597">
    <property type="component" value="Chromosome"/>
</dbReference>
<dbReference type="GO" id="GO:0042578">
    <property type="term" value="F:phosphoric ester hydrolase activity"/>
    <property type="evidence" value="ECO:0007669"/>
    <property type="project" value="TreeGrafter"/>
</dbReference>
<dbReference type="Gene3D" id="3.20.20.140">
    <property type="entry name" value="Metal-dependent hydrolases"/>
    <property type="match status" value="1"/>
</dbReference>
<keyword evidence="4" id="KW-1185">Reference proteome</keyword>
<evidence type="ECO:0000313" key="4">
    <source>
        <dbReference type="Proteomes" id="UP001071230"/>
    </source>
</evidence>
<evidence type="ECO:0000313" key="2">
    <source>
        <dbReference type="EMBL" id="CAA7601857.1"/>
    </source>
</evidence>
<keyword evidence="2" id="KW-0808">Transferase</keyword>
<keyword evidence="2" id="KW-0548">Nucleotidyltransferase</keyword>
<dbReference type="SMART" id="SM00481">
    <property type="entry name" value="POLIIIAc"/>
    <property type="match status" value="1"/>
</dbReference>
<dbReference type="GO" id="GO:0005829">
    <property type="term" value="C:cytosol"/>
    <property type="evidence" value="ECO:0007669"/>
    <property type="project" value="TreeGrafter"/>
</dbReference>
<dbReference type="AlphaFoldDB" id="A0A8S0XXL6"/>
<reference evidence="2" key="2">
    <citation type="submission" date="2020-01" db="EMBL/GenBank/DDBJ databases">
        <authorList>
            <person name="Hornung B."/>
        </authorList>
    </citation>
    <scope>NUCLEOTIDE SEQUENCE</scope>
    <source>
        <strain evidence="2">PacBioINE</strain>
    </source>
</reference>
<accession>A0A8S0XXL6</accession>
<dbReference type="Proteomes" id="UP001071230">
    <property type="component" value="Unassembled WGS sequence"/>
</dbReference>
<sequence length="245" mass="27029">MNKVMNIEVDLHTHTVASGHAYCTISENALAASKRGLKLLGMTDHGPSMPGAPTLYHFGNLSALPQELHGVRILGGVEANITSREGELDIPLRYLAKLEVVLVGLHVYCYPGGTVEQNTSAYLKAMKNPYTDMMVHPGRPEFELDLERVAHASAELGIPVEINNSSLRADKKGAWENCRRFARFMAKYGGPVILGSDAHFSDRVGEFGFALELVTEAAIREEQVLNTSVSKVLDYLRLRRQQRTP</sequence>
<dbReference type="EC" id="2.7.7.7" evidence="2"/>
<dbReference type="SUPFAM" id="SSF89550">
    <property type="entry name" value="PHP domain-like"/>
    <property type="match status" value="1"/>
</dbReference>
<dbReference type="GO" id="GO:0003887">
    <property type="term" value="F:DNA-directed DNA polymerase activity"/>
    <property type="evidence" value="ECO:0007669"/>
    <property type="project" value="UniProtKB-KW"/>
</dbReference>
<keyword evidence="2" id="KW-0239">DNA-directed DNA polymerase</keyword>
<name>A0A8S0XXL6_9FIRM</name>
<protein>
    <submittedName>
        <fullName evidence="2">DNA-directed DNA polymerase</fullName>
        <ecNumber evidence="2">2.7.7.7</ecNumber>
    </submittedName>
    <submittedName>
        <fullName evidence="3">PHP phosphohydrolase, histidinol phosphatase</fullName>
    </submittedName>
</protein>
<proteinExistence type="predicted"/>
<evidence type="ECO:0000313" key="3">
    <source>
        <dbReference type="EMBL" id="CEJ08668.1"/>
    </source>
</evidence>
<dbReference type="InterPro" id="IPR050243">
    <property type="entry name" value="PHP_phosphatase"/>
</dbReference>
<dbReference type="GO" id="GO:0008270">
    <property type="term" value="F:zinc ion binding"/>
    <property type="evidence" value="ECO:0007669"/>
    <property type="project" value="TreeGrafter"/>
</dbReference>
<dbReference type="InterPro" id="IPR004013">
    <property type="entry name" value="PHP_dom"/>
</dbReference>
<dbReference type="NCBIfam" id="NF006702">
    <property type="entry name" value="PRK09248.1"/>
    <property type="match status" value="1"/>
</dbReference>
<gene>
    <name evidence="2" type="ORF">DEACI_2527</name>
    <name evidence="3" type="ORF">DEACI_3147</name>
</gene>
<organism evidence="2">
    <name type="scientific">Acididesulfobacillus acetoxydans</name>
    <dbReference type="NCBI Taxonomy" id="1561005"/>
    <lineage>
        <taxon>Bacteria</taxon>
        <taxon>Bacillati</taxon>
        <taxon>Bacillota</taxon>
        <taxon>Clostridia</taxon>
        <taxon>Eubacteriales</taxon>
        <taxon>Peptococcaceae</taxon>
        <taxon>Acididesulfobacillus</taxon>
    </lineage>
</organism>
<dbReference type="PANTHER" id="PTHR36928">
    <property type="entry name" value="PHOSPHATASE YCDX-RELATED"/>
    <property type="match status" value="1"/>
</dbReference>
<dbReference type="Pfam" id="PF02811">
    <property type="entry name" value="PHP"/>
    <property type="match status" value="1"/>
</dbReference>
<feature type="domain" description="Polymerase/histidinol phosphatase N-terminal" evidence="1">
    <location>
        <begin position="9"/>
        <end position="83"/>
    </location>
</feature>
<reference evidence="3" key="1">
    <citation type="submission" date="2014-11" db="EMBL/GenBank/DDBJ databases">
        <authorList>
            <person name="Hornung B.V."/>
        </authorList>
    </citation>
    <scope>NUCLEOTIDE SEQUENCE</scope>
    <source>
        <strain evidence="3">INE</strain>
    </source>
</reference>
<evidence type="ECO:0000259" key="1">
    <source>
        <dbReference type="SMART" id="SM00481"/>
    </source>
</evidence>